<dbReference type="Proteomes" id="UP001165489">
    <property type="component" value="Unassembled WGS sequence"/>
</dbReference>
<accession>A0ABS9V2B3</accession>
<gene>
    <name evidence="2" type="ORF">MM239_14200</name>
</gene>
<keyword evidence="3" id="KW-1185">Reference proteome</keyword>
<dbReference type="RefSeq" id="WP_241348918.1">
    <property type="nucleotide sequence ID" value="NZ_JAKZGP010000040.1"/>
</dbReference>
<reference evidence="2" key="1">
    <citation type="submission" date="2022-03" db="EMBL/GenBank/DDBJ databases">
        <title>De novo assembled genomes of Belliella spp. (Cyclobacteriaceae) strains.</title>
        <authorList>
            <person name="Szabo A."/>
            <person name="Korponai K."/>
            <person name="Felfoldi T."/>
        </authorList>
    </citation>
    <scope>NUCLEOTIDE SEQUENCE</scope>
    <source>
        <strain evidence="2">DSM 111904</strain>
    </source>
</reference>
<comment type="caution">
    <text evidence="2">The sequence shown here is derived from an EMBL/GenBank/DDBJ whole genome shotgun (WGS) entry which is preliminary data.</text>
</comment>
<feature type="chain" id="PRO_5047096146" evidence="1">
    <location>
        <begin position="26"/>
        <end position="414"/>
    </location>
</feature>
<sequence length="414" mass="47572">MKYSRLSIWNIVVKCCMSWVILLQACNNSNEAIEFVSESYGEAEIISIDPKKDIDEEYSMKASLIVSSIDYFPLTLPGDMVIGEVAKMIHHNGYVYIFDRHTESIFIFTGKGEFINAIQRKGGGPEEYRDIKDFEVDRSSGNVLIYSPRSQKILHFAITGEFLGAINNKVQHTSFFPISDYKIAIYNSRLSNGHVFERTFPIQPRFIIANEAEEIEKQDLETAYREQLLMYPNSSFGFYQVGDSLRLMESINSVVYGVDLEEGRVYQRFAFDFTSANPPRLYDMEADELSTFVEDYKNKKVGGWASLHRVNETADLLHATYFYDKQVCRIFYSKNNKSQVNIGASWMNDMDNIPMPLVETTTNEGELLGYYGSDMLSMIVKHGKSKPSQRILDLEKSQRDAESIILVKFRLKDF</sequence>
<organism evidence="2 3">
    <name type="scientific">Belliella filtrata</name>
    <dbReference type="NCBI Taxonomy" id="2923435"/>
    <lineage>
        <taxon>Bacteria</taxon>
        <taxon>Pseudomonadati</taxon>
        <taxon>Bacteroidota</taxon>
        <taxon>Cytophagia</taxon>
        <taxon>Cytophagales</taxon>
        <taxon>Cyclobacteriaceae</taxon>
        <taxon>Belliella</taxon>
    </lineage>
</organism>
<dbReference type="InterPro" id="IPR011042">
    <property type="entry name" value="6-blade_b-propeller_TolB-like"/>
</dbReference>
<name>A0ABS9V2B3_9BACT</name>
<protein>
    <submittedName>
        <fullName evidence="2">6-bladed beta-propeller</fullName>
    </submittedName>
</protein>
<dbReference type="Pfam" id="PF17170">
    <property type="entry name" value="DUF5128"/>
    <property type="match status" value="1"/>
</dbReference>
<proteinExistence type="predicted"/>
<dbReference type="EMBL" id="JAKZGP010000040">
    <property type="protein sequence ID" value="MCH7410555.1"/>
    <property type="molecule type" value="Genomic_DNA"/>
</dbReference>
<evidence type="ECO:0000256" key="1">
    <source>
        <dbReference type="SAM" id="SignalP"/>
    </source>
</evidence>
<feature type="signal peptide" evidence="1">
    <location>
        <begin position="1"/>
        <end position="25"/>
    </location>
</feature>
<dbReference type="Gene3D" id="2.120.10.30">
    <property type="entry name" value="TolB, C-terminal domain"/>
    <property type="match status" value="1"/>
</dbReference>
<evidence type="ECO:0000313" key="3">
    <source>
        <dbReference type="Proteomes" id="UP001165489"/>
    </source>
</evidence>
<dbReference type="PROSITE" id="PS51257">
    <property type="entry name" value="PROKAR_LIPOPROTEIN"/>
    <property type="match status" value="1"/>
</dbReference>
<evidence type="ECO:0000313" key="2">
    <source>
        <dbReference type="EMBL" id="MCH7410555.1"/>
    </source>
</evidence>
<keyword evidence="1" id="KW-0732">Signal</keyword>